<comment type="subcellular location">
    <subcellularLocation>
        <location evidence="1 7">Periplasm</location>
    </subcellularLocation>
</comment>
<proteinExistence type="inferred from homology"/>
<evidence type="ECO:0000256" key="4">
    <source>
        <dbReference type="ARBA" id="ARBA00022764"/>
    </source>
</evidence>
<evidence type="ECO:0000313" key="12">
    <source>
        <dbReference type="Proteomes" id="UP000321337"/>
    </source>
</evidence>
<feature type="disulfide bond" description="Redox-active" evidence="8">
    <location>
        <begin position="60"/>
        <end position="63"/>
    </location>
</feature>
<evidence type="ECO:0000313" key="11">
    <source>
        <dbReference type="EMBL" id="GEP29631.1"/>
    </source>
</evidence>
<reference evidence="11 12" key="1">
    <citation type="submission" date="2019-07" db="EMBL/GenBank/DDBJ databases">
        <title>Whole genome shotgun sequence of Thiobacillus plumbophilus NBRC 107929.</title>
        <authorList>
            <person name="Hosoyama A."/>
            <person name="Uohara A."/>
            <person name="Ohji S."/>
            <person name="Ichikawa N."/>
        </authorList>
    </citation>
    <scope>NUCLEOTIDE SEQUENCE [LARGE SCALE GENOMIC DNA]</scope>
    <source>
        <strain evidence="11 12">NBRC 107929</strain>
    </source>
</reference>
<dbReference type="PANTHER" id="PTHR35891">
    <property type="entry name" value="THIOL:DISULFIDE INTERCHANGE PROTEIN DSBA"/>
    <property type="match status" value="1"/>
</dbReference>
<comment type="caution">
    <text evidence="11">The sequence shown here is derived from an EMBL/GenBank/DDBJ whole genome shotgun (WGS) entry which is preliminary data.</text>
</comment>
<dbReference type="RefSeq" id="WP_147070951.1">
    <property type="nucleotide sequence ID" value="NZ_AP021884.1"/>
</dbReference>
<evidence type="ECO:0000256" key="8">
    <source>
        <dbReference type="PIRSR" id="PIRSR001488-1"/>
    </source>
</evidence>
<feature type="signal peptide" evidence="9">
    <location>
        <begin position="1"/>
        <end position="24"/>
    </location>
</feature>
<evidence type="ECO:0000256" key="5">
    <source>
        <dbReference type="ARBA" id="ARBA00023157"/>
    </source>
</evidence>
<dbReference type="GO" id="GO:0042597">
    <property type="term" value="C:periplasmic space"/>
    <property type="evidence" value="ECO:0007669"/>
    <property type="project" value="UniProtKB-SubCell"/>
</dbReference>
<dbReference type="Gene3D" id="3.40.30.10">
    <property type="entry name" value="Glutaredoxin"/>
    <property type="match status" value="1"/>
</dbReference>
<keyword evidence="5 7" id="KW-1015">Disulfide bond</keyword>
<dbReference type="PIRSF" id="PIRSF001488">
    <property type="entry name" value="Tdi_protein"/>
    <property type="match status" value="1"/>
</dbReference>
<name>A0A512L635_9PROT</name>
<accession>A0A512L635</accession>
<sequence length="225" mass="25078">MSLMRKFVLMIALLGVGALPLAHADATHPVAGKDYQVISPELNTDSGNKIEVAEFFWYRCPHCSHLEPALNAWIKKLPKDVAIRRIPAVLNESWLPLAKAYYTLDLLGKVPALHDDVFNAIHVQGIDLNNPDVLFDWAAKQGINRKTFADTYNSFDVQSKVMRANQLTRDSRIDGVPAFVVAGKYSTSVSMTGSEDALFRTLDSLIAKVRKEHSKQVRHASAKKH</sequence>
<evidence type="ECO:0000256" key="7">
    <source>
        <dbReference type="PIRNR" id="PIRNR001488"/>
    </source>
</evidence>
<evidence type="ECO:0000256" key="6">
    <source>
        <dbReference type="ARBA" id="ARBA00023284"/>
    </source>
</evidence>
<comment type="similarity">
    <text evidence="2">Belongs to the thioredoxin family. DsbA subfamily.</text>
</comment>
<dbReference type="PROSITE" id="PS51352">
    <property type="entry name" value="THIOREDOXIN_2"/>
    <property type="match status" value="1"/>
</dbReference>
<dbReference type="Proteomes" id="UP000321337">
    <property type="component" value="Unassembled WGS sequence"/>
</dbReference>
<evidence type="ECO:0000259" key="10">
    <source>
        <dbReference type="PROSITE" id="PS51352"/>
    </source>
</evidence>
<keyword evidence="12" id="KW-1185">Reference proteome</keyword>
<dbReference type="InterPro" id="IPR050824">
    <property type="entry name" value="Thiol_disulfide_DsbA"/>
</dbReference>
<dbReference type="EMBL" id="BKAD01000007">
    <property type="protein sequence ID" value="GEP29631.1"/>
    <property type="molecule type" value="Genomic_DNA"/>
</dbReference>
<keyword evidence="6" id="KW-0676">Redox-active center</keyword>
<evidence type="ECO:0000256" key="9">
    <source>
        <dbReference type="SAM" id="SignalP"/>
    </source>
</evidence>
<organism evidence="11 12">
    <name type="scientific">Sulfuriferula plumbiphila</name>
    <dbReference type="NCBI Taxonomy" id="171865"/>
    <lineage>
        <taxon>Bacteria</taxon>
        <taxon>Pseudomonadati</taxon>
        <taxon>Pseudomonadota</taxon>
        <taxon>Betaproteobacteria</taxon>
        <taxon>Nitrosomonadales</taxon>
        <taxon>Sulfuricellaceae</taxon>
        <taxon>Sulfuriferula</taxon>
    </lineage>
</organism>
<keyword evidence="4 7" id="KW-0574">Periplasm</keyword>
<dbReference type="InterPro" id="IPR023205">
    <property type="entry name" value="DsbA/DsbL"/>
</dbReference>
<dbReference type="InterPro" id="IPR001853">
    <property type="entry name" value="DSBA-like_thioredoxin_dom"/>
</dbReference>
<evidence type="ECO:0000256" key="3">
    <source>
        <dbReference type="ARBA" id="ARBA00022729"/>
    </source>
</evidence>
<dbReference type="InterPro" id="IPR036249">
    <property type="entry name" value="Thioredoxin-like_sf"/>
</dbReference>
<gene>
    <name evidence="11" type="primary">dsbA</name>
    <name evidence="11" type="ORF">TPL01_07690</name>
</gene>
<dbReference type="AlphaFoldDB" id="A0A512L635"/>
<feature type="domain" description="Thioredoxin" evidence="10">
    <location>
        <begin position="13"/>
        <end position="207"/>
    </location>
</feature>
<feature type="chain" id="PRO_5022010150" description="Thiol:disulfide interchange protein" evidence="9">
    <location>
        <begin position="25"/>
        <end position="225"/>
    </location>
</feature>
<dbReference type="SUPFAM" id="SSF52833">
    <property type="entry name" value="Thioredoxin-like"/>
    <property type="match status" value="1"/>
</dbReference>
<dbReference type="CDD" id="cd03019">
    <property type="entry name" value="DsbA_DsbA"/>
    <property type="match status" value="1"/>
</dbReference>
<dbReference type="OrthoDB" id="9784896at2"/>
<protein>
    <recommendedName>
        <fullName evidence="7">Thiol:disulfide interchange protein</fullName>
    </recommendedName>
</protein>
<evidence type="ECO:0000256" key="2">
    <source>
        <dbReference type="ARBA" id="ARBA00005791"/>
    </source>
</evidence>
<keyword evidence="3 9" id="KW-0732">Signal</keyword>
<dbReference type="InterPro" id="IPR013766">
    <property type="entry name" value="Thioredoxin_domain"/>
</dbReference>
<dbReference type="GO" id="GO:0016491">
    <property type="term" value="F:oxidoreductase activity"/>
    <property type="evidence" value="ECO:0007669"/>
    <property type="project" value="InterPro"/>
</dbReference>
<evidence type="ECO:0000256" key="1">
    <source>
        <dbReference type="ARBA" id="ARBA00004418"/>
    </source>
</evidence>
<dbReference type="PANTHER" id="PTHR35891:SF3">
    <property type="entry name" value="THIOL:DISULFIDE INTERCHANGE PROTEIN DSBL"/>
    <property type="match status" value="1"/>
</dbReference>
<dbReference type="Pfam" id="PF01323">
    <property type="entry name" value="DSBA"/>
    <property type="match status" value="1"/>
</dbReference>